<name>A0ABM4C6S1_HYDVU</name>
<feature type="compositionally biased region" description="Basic and acidic residues" evidence="2">
    <location>
        <begin position="239"/>
        <end position="254"/>
    </location>
</feature>
<sequence length="497" mass="57554">MYLVRYLLTVRYCRGSSKNIMEISGTLQNETKDGSSKTFFYTGENSDYIRESKKTNTSNHSNYQAFKRFQKQLDHEMVSCRPAVNSENNQSCDLNKNKDNVNKVETSKKVLGLVNRNDPSQVSFQEESAWLESLVAEEVIANKNKDLLQKLSTDFKIVGSPMLPAPTSSQKAPPVERMNYKYQRSKSEHVIEDNIVIEKRKSWLEEIFQNENKLVENPFLSKIVKNVANESNDSIDSSSNKKSESQHLQKEESQHVQNESNLKYYSDLIKSQKDYRNSFEETFNFSSTTRQRKSIDISLENSKKYNSTDSLDKFSLDKEVVTSAQRVKDVAKLFQTPLQTENNLIKRQNDAKMRKYVRPKSYHAGVFNQYDLTSQDVLTRNSNLENKNDINAPSSNVPFTDINLIKNKFGSANNLFSDAKNINAENSQPDFEANKRNMNNGMINMRVVEDIAETERREQEIREERLKRLEREKKDQRCCEPNKHGLAEFIKENVVQL</sequence>
<feature type="region of interest" description="Disordered" evidence="2">
    <location>
        <begin position="230"/>
        <end position="259"/>
    </location>
</feature>
<evidence type="ECO:0000313" key="3">
    <source>
        <dbReference type="Proteomes" id="UP001652625"/>
    </source>
</evidence>
<dbReference type="Proteomes" id="UP001652625">
    <property type="component" value="Chromosome 07"/>
</dbReference>
<proteinExistence type="predicted"/>
<evidence type="ECO:0000256" key="1">
    <source>
        <dbReference type="SAM" id="Coils"/>
    </source>
</evidence>
<keyword evidence="1" id="KW-0175">Coiled coil</keyword>
<accession>A0ABM4C6S1</accession>
<dbReference type="RefSeq" id="XP_065657300.1">
    <property type="nucleotide sequence ID" value="XM_065801228.1"/>
</dbReference>
<reference evidence="4" key="1">
    <citation type="submission" date="2025-08" db="UniProtKB">
        <authorList>
            <consortium name="RefSeq"/>
        </authorList>
    </citation>
    <scope>IDENTIFICATION</scope>
</reference>
<dbReference type="GeneID" id="100206172"/>
<feature type="coiled-coil region" evidence="1">
    <location>
        <begin position="444"/>
        <end position="472"/>
    </location>
</feature>
<evidence type="ECO:0000256" key="2">
    <source>
        <dbReference type="SAM" id="MobiDB-lite"/>
    </source>
</evidence>
<evidence type="ECO:0000313" key="4">
    <source>
        <dbReference type="RefSeq" id="XP_065657300.1"/>
    </source>
</evidence>
<protein>
    <submittedName>
        <fullName evidence="4">Uncharacterized protein LOC100206172 isoform X2</fullName>
    </submittedName>
</protein>
<gene>
    <name evidence="4" type="primary">LOC100206172</name>
</gene>
<keyword evidence="3" id="KW-1185">Reference proteome</keyword>
<organism evidence="3 4">
    <name type="scientific">Hydra vulgaris</name>
    <name type="common">Hydra</name>
    <name type="synonym">Hydra attenuata</name>
    <dbReference type="NCBI Taxonomy" id="6087"/>
    <lineage>
        <taxon>Eukaryota</taxon>
        <taxon>Metazoa</taxon>
        <taxon>Cnidaria</taxon>
        <taxon>Hydrozoa</taxon>
        <taxon>Hydroidolina</taxon>
        <taxon>Anthoathecata</taxon>
        <taxon>Aplanulata</taxon>
        <taxon>Hydridae</taxon>
        <taxon>Hydra</taxon>
    </lineage>
</organism>